<dbReference type="Proteomes" id="UP001152622">
    <property type="component" value="Chromosome 2"/>
</dbReference>
<gene>
    <name evidence="2" type="ORF">SKAU_G00066920</name>
</gene>
<evidence type="ECO:0008006" key="4">
    <source>
        <dbReference type="Google" id="ProtNLM"/>
    </source>
</evidence>
<evidence type="ECO:0000313" key="2">
    <source>
        <dbReference type="EMBL" id="KAJ8376112.1"/>
    </source>
</evidence>
<name>A0A9Q1JBC1_SYNKA</name>
<evidence type="ECO:0000313" key="3">
    <source>
        <dbReference type="Proteomes" id="UP001152622"/>
    </source>
</evidence>
<organism evidence="2 3">
    <name type="scientific">Synaphobranchus kaupii</name>
    <name type="common">Kaup's arrowtooth eel</name>
    <dbReference type="NCBI Taxonomy" id="118154"/>
    <lineage>
        <taxon>Eukaryota</taxon>
        <taxon>Metazoa</taxon>
        <taxon>Chordata</taxon>
        <taxon>Craniata</taxon>
        <taxon>Vertebrata</taxon>
        <taxon>Euteleostomi</taxon>
        <taxon>Actinopterygii</taxon>
        <taxon>Neopterygii</taxon>
        <taxon>Teleostei</taxon>
        <taxon>Anguilliformes</taxon>
        <taxon>Synaphobranchidae</taxon>
        <taxon>Synaphobranchus</taxon>
    </lineage>
</organism>
<sequence length="721" mass="81431">METSQLSEMANVIEYKMDSVEKGITEYTGLIEEADFSDSVETSVMDVILADLPEGTTGTDEHNELSNGDETNNPFHKEAIALETGYDELNRTESITSSISDTPSSTGSVYENELVHKRQDPPNHETPDNAVRTKDGAEDNCVTEKAELVPQEVTQNMDQIKTQQSILEQCNREDASPDISSESCYEFEDNSCLCVEIVAASSDGEADEKWRTIFSSSINKEDDDDYDFFLGNSLEQSARDLFIQKSDSKEDKTKQGVEAEIPEGGQVLAEPDHLIDNDLQMQEHLYNASPIHGLSKKISENELLQVSKQNMHPNHSVKVDPNKKVPNDYCVIQETKSENVSTEHVDFRVARKQWLKMEEQTKCQIQQPAAKQGTCQGGHSFMYTPVRNIEKPKKDPEFESLGLREYAHTQFSPCSEDSGLDDSSYRSPFDDPETPIEREIRLAMEREESLRRERGIFKPPNATKCTQDAKPVILLPGKFDKRLCQEVEEKRKMFESQEDSCRFPKSPSALTPSFIITSSPSKGQLYHEVAANNIIILEPDTYPTSPRKGPKDGGLLYPVAKKSDEWLTEVSNLIILETPSLKISRSASEFCLNTVGQETQESTFLNNPFFKLRSRSTQSLVDQEIQMVRKREEELKRQRASLYSKENYSTVLVSPNLLDNFDNSELPVRCKSSPSSPLKTSHKMDRSTLSCENKFPENFSGGRRKSAMALRWEAGMFTNIE</sequence>
<feature type="region of interest" description="Disordered" evidence="1">
    <location>
        <begin position="412"/>
        <end position="433"/>
    </location>
</feature>
<reference evidence="2" key="1">
    <citation type="journal article" date="2023" name="Science">
        <title>Genome structures resolve the early diversification of teleost fishes.</title>
        <authorList>
            <person name="Parey E."/>
            <person name="Louis A."/>
            <person name="Montfort J."/>
            <person name="Bouchez O."/>
            <person name="Roques C."/>
            <person name="Iampietro C."/>
            <person name="Lluch J."/>
            <person name="Castinel A."/>
            <person name="Donnadieu C."/>
            <person name="Desvignes T."/>
            <person name="Floi Bucao C."/>
            <person name="Jouanno E."/>
            <person name="Wen M."/>
            <person name="Mejri S."/>
            <person name="Dirks R."/>
            <person name="Jansen H."/>
            <person name="Henkel C."/>
            <person name="Chen W.J."/>
            <person name="Zahm M."/>
            <person name="Cabau C."/>
            <person name="Klopp C."/>
            <person name="Thompson A.W."/>
            <person name="Robinson-Rechavi M."/>
            <person name="Braasch I."/>
            <person name="Lecointre G."/>
            <person name="Bobe J."/>
            <person name="Postlethwait J.H."/>
            <person name="Berthelot C."/>
            <person name="Roest Crollius H."/>
            <person name="Guiguen Y."/>
        </authorList>
    </citation>
    <scope>NUCLEOTIDE SEQUENCE</scope>
    <source>
        <strain evidence="2">WJC10195</strain>
    </source>
</reference>
<evidence type="ECO:0000256" key="1">
    <source>
        <dbReference type="SAM" id="MobiDB-lite"/>
    </source>
</evidence>
<dbReference type="OrthoDB" id="9937247at2759"/>
<accession>A0A9Q1JBC1</accession>
<proteinExistence type="predicted"/>
<dbReference type="EMBL" id="JAINUF010000002">
    <property type="protein sequence ID" value="KAJ8376112.1"/>
    <property type="molecule type" value="Genomic_DNA"/>
</dbReference>
<dbReference type="AlphaFoldDB" id="A0A9Q1JBC1"/>
<dbReference type="PANTHER" id="PTHR18839:SF0">
    <property type="entry name" value="MITOTIC INTERACTOR AND SUBSTRATE OF PLK1 ISOFORM X1-RELATED"/>
    <property type="match status" value="1"/>
</dbReference>
<comment type="caution">
    <text evidence="2">The sequence shown here is derived from an EMBL/GenBank/DDBJ whole genome shotgun (WGS) entry which is preliminary data.</text>
</comment>
<dbReference type="InterPro" id="IPR042779">
    <property type="entry name" value="MISP/MISP3-like"/>
</dbReference>
<keyword evidence="3" id="KW-1185">Reference proteome</keyword>
<feature type="region of interest" description="Disordered" evidence="1">
    <location>
        <begin position="117"/>
        <end position="137"/>
    </location>
</feature>
<protein>
    <recommendedName>
        <fullName evidence="4">A-kinase anchor protein 2 C-terminal domain-containing protein</fullName>
    </recommendedName>
</protein>
<dbReference type="PANTHER" id="PTHR18839">
    <property type="entry name" value="MITOTIC INTERACTOR AND SUBSTRATE OF PLK1 MISP FAMILY MEMBER"/>
    <property type="match status" value="1"/>
</dbReference>